<protein>
    <submittedName>
        <fullName evidence="2">Uncharacterized protein</fullName>
    </submittedName>
</protein>
<accession>A0ABN9WTX2</accession>
<feature type="signal peptide" evidence="1">
    <location>
        <begin position="1"/>
        <end position="20"/>
    </location>
</feature>
<keyword evidence="3" id="KW-1185">Reference proteome</keyword>
<organism evidence="2 3">
    <name type="scientific">Prorocentrum cordatum</name>
    <dbReference type="NCBI Taxonomy" id="2364126"/>
    <lineage>
        <taxon>Eukaryota</taxon>
        <taxon>Sar</taxon>
        <taxon>Alveolata</taxon>
        <taxon>Dinophyceae</taxon>
        <taxon>Prorocentrales</taxon>
        <taxon>Prorocentraceae</taxon>
        <taxon>Prorocentrum</taxon>
    </lineage>
</organism>
<comment type="caution">
    <text evidence="2">The sequence shown here is derived from an EMBL/GenBank/DDBJ whole genome shotgun (WGS) entry which is preliminary data.</text>
</comment>
<evidence type="ECO:0000313" key="3">
    <source>
        <dbReference type="Proteomes" id="UP001189429"/>
    </source>
</evidence>
<evidence type="ECO:0000256" key="1">
    <source>
        <dbReference type="SAM" id="SignalP"/>
    </source>
</evidence>
<gene>
    <name evidence="2" type="ORF">PCOR1329_LOCUS70515</name>
</gene>
<dbReference type="EMBL" id="CAUYUJ010019319">
    <property type="protein sequence ID" value="CAK0890220.1"/>
    <property type="molecule type" value="Genomic_DNA"/>
</dbReference>
<evidence type="ECO:0000313" key="2">
    <source>
        <dbReference type="EMBL" id="CAK0890220.1"/>
    </source>
</evidence>
<reference evidence="2" key="1">
    <citation type="submission" date="2023-10" db="EMBL/GenBank/DDBJ databases">
        <authorList>
            <person name="Chen Y."/>
            <person name="Shah S."/>
            <person name="Dougan E. K."/>
            <person name="Thang M."/>
            <person name="Chan C."/>
        </authorList>
    </citation>
    <scope>NUCLEOTIDE SEQUENCE [LARGE SCALE GENOMIC DNA]</scope>
</reference>
<keyword evidence="1" id="KW-0732">Signal</keyword>
<proteinExistence type="predicted"/>
<feature type="chain" id="PRO_5045276539" evidence="1">
    <location>
        <begin position="21"/>
        <end position="137"/>
    </location>
</feature>
<dbReference type="Proteomes" id="UP001189429">
    <property type="component" value="Unassembled WGS sequence"/>
</dbReference>
<name>A0ABN9WTX2_9DINO</name>
<sequence length="137" mass="15058">MGARLLTFALAVAVAAGIHAEDAQVKTARSFVNAHRHGQACLEAFEEAEGIIGGYDSFEKHKETAETMAQKLAEVTGRGTGALQNAIYERLKKASTDAIPPQDPETLHEKKQIQRKIRSPLHAMELCEFALKHHDEL</sequence>